<dbReference type="AlphaFoldDB" id="A0AA86VYM3"/>
<dbReference type="Proteomes" id="UP001189624">
    <property type="component" value="Chromosome 4"/>
</dbReference>
<protein>
    <submittedName>
        <fullName evidence="2">Uncharacterized protein</fullName>
    </submittedName>
</protein>
<sequence>MIAVLQLASRKKRLSSRCASFVCFGCASARLDTKSHLRVGHAKHHDVSSGTLVSTKGMHPSDNGNGDSRKVALKSSLKRRENKQPAPVEAVSEHEASVGKGNNAHGQTGRREVQWTDACGSELVQIQEFEPSLEVPESLGALIENGLHFHEIPFLTMFSLFTGFNILKDFSIENCEVSVDEFDNGNNKTCSCAIM</sequence>
<dbReference type="Gramene" id="rna-AYBTSS11_LOCUS15696">
    <property type="protein sequence ID" value="CAJ1953189.1"/>
    <property type="gene ID" value="gene-AYBTSS11_LOCUS15696"/>
</dbReference>
<name>A0AA86VYM3_9FABA</name>
<dbReference type="PANTHER" id="PTHR33401">
    <property type="entry name" value="LIGHT-HARVESTING COMPLEX-LIKE PROTEIN OHP2, CHLOROPLASTIC"/>
    <property type="match status" value="1"/>
</dbReference>
<proteinExistence type="predicted"/>
<accession>A0AA86VYM3</accession>
<dbReference type="EMBL" id="OY731401">
    <property type="protein sequence ID" value="CAJ1953189.1"/>
    <property type="molecule type" value="Genomic_DNA"/>
</dbReference>
<reference evidence="2" key="1">
    <citation type="submission" date="2023-10" db="EMBL/GenBank/DDBJ databases">
        <authorList>
            <person name="Domelevo Entfellner J.-B."/>
        </authorList>
    </citation>
    <scope>NUCLEOTIDE SEQUENCE</scope>
</reference>
<organism evidence="2 3">
    <name type="scientific">Sphenostylis stenocarpa</name>
    <dbReference type="NCBI Taxonomy" id="92480"/>
    <lineage>
        <taxon>Eukaryota</taxon>
        <taxon>Viridiplantae</taxon>
        <taxon>Streptophyta</taxon>
        <taxon>Embryophyta</taxon>
        <taxon>Tracheophyta</taxon>
        <taxon>Spermatophyta</taxon>
        <taxon>Magnoliopsida</taxon>
        <taxon>eudicotyledons</taxon>
        <taxon>Gunneridae</taxon>
        <taxon>Pentapetalae</taxon>
        <taxon>rosids</taxon>
        <taxon>fabids</taxon>
        <taxon>Fabales</taxon>
        <taxon>Fabaceae</taxon>
        <taxon>Papilionoideae</taxon>
        <taxon>50 kb inversion clade</taxon>
        <taxon>NPAAA clade</taxon>
        <taxon>indigoferoid/millettioid clade</taxon>
        <taxon>Phaseoleae</taxon>
        <taxon>Sphenostylis</taxon>
    </lineage>
</organism>
<dbReference type="PANTHER" id="PTHR33401:SF3">
    <property type="entry name" value="LOW AFFINITY POTASSIUM TRANSPORT SYSTEM PROTEIN"/>
    <property type="match status" value="1"/>
</dbReference>
<evidence type="ECO:0000313" key="3">
    <source>
        <dbReference type="Proteomes" id="UP001189624"/>
    </source>
</evidence>
<evidence type="ECO:0000256" key="1">
    <source>
        <dbReference type="SAM" id="MobiDB-lite"/>
    </source>
</evidence>
<evidence type="ECO:0000313" key="2">
    <source>
        <dbReference type="EMBL" id="CAJ1953189.1"/>
    </source>
</evidence>
<feature type="region of interest" description="Disordered" evidence="1">
    <location>
        <begin position="44"/>
        <end position="111"/>
    </location>
</feature>
<gene>
    <name evidence="2" type="ORF">AYBTSS11_LOCUS15696</name>
</gene>
<keyword evidence="3" id="KW-1185">Reference proteome</keyword>